<sequence>MSCRAISANQVTLGTLLSAYGMVTNWLQAVQLVHLSYQWPVCPATLTVVSFNAMLAACRVQWPLTLHMLFASASQRLPPDVVSYNTVASNAGPWTWAVKLLTSAREASVRCNTIGNNAVIAACSTSFAWREAVAVADTMQFRGIQCSTVTCNSLGTANVRASHWQKASVVQDFMLDSKLTPDALSFNVILSALDRAEQPQSALNLLFDIKRHRLQLTPMSFGSAMSALSRGTRWRNALQLLSIMASSHLPAAAQVCNSALLACSRSSSWQWTFQLHEERPNADEVAAVAVVSAYDEAGRWQDALELLLRCSRERRLISSAALHVSACSACTRGRCWEQSLLLWEDMRFRGFAADEAAQGALLQSLSAANLGLWASSLRHVAGSQLVETGPLLRNFAMVPCEQVRQWTHSLAMSMALAQVGLQADVNTFGILLGSLQVIHQWVRSMLMVHQLRLRWCINEVHAGAAIATAQASQHWTLACDLLLNAGGMRVHFREPSTAFGAALEACSAYWWVSLTLAEEMSCQGLLPTLPLLAVKSDALEIGRCWHQQAAVLDVASSQGLQCLVSAENMTGC</sequence>
<dbReference type="EMBL" id="CAMXCT020001280">
    <property type="protein sequence ID" value="CAL1141956.1"/>
    <property type="molecule type" value="Genomic_DNA"/>
</dbReference>
<proteinExistence type="predicted"/>
<name>A0A9P1FUG4_9DINO</name>
<reference evidence="2" key="1">
    <citation type="submission" date="2022-10" db="EMBL/GenBank/DDBJ databases">
        <authorList>
            <person name="Chen Y."/>
            <person name="Dougan E. K."/>
            <person name="Chan C."/>
            <person name="Rhodes N."/>
            <person name="Thang M."/>
        </authorList>
    </citation>
    <scope>NUCLEOTIDE SEQUENCE</scope>
</reference>
<organism evidence="2">
    <name type="scientific">Cladocopium goreaui</name>
    <dbReference type="NCBI Taxonomy" id="2562237"/>
    <lineage>
        <taxon>Eukaryota</taxon>
        <taxon>Sar</taxon>
        <taxon>Alveolata</taxon>
        <taxon>Dinophyceae</taxon>
        <taxon>Suessiales</taxon>
        <taxon>Symbiodiniaceae</taxon>
        <taxon>Cladocopium</taxon>
    </lineage>
</organism>
<comment type="caution">
    <text evidence="2">The sequence shown here is derived from an EMBL/GenBank/DDBJ whole genome shotgun (WGS) entry which is preliminary data.</text>
</comment>
<evidence type="ECO:0000313" key="3">
    <source>
        <dbReference type="EMBL" id="CAL4775893.1"/>
    </source>
</evidence>
<dbReference type="Gene3D" id="1.25.40.10">
    <property type="entry name" value="Tetratricopeptide repeat domain"/>
    <property type="match status" value="2"/>
</dbReference>
<keyword evidence="1" id="KW-0677">Repeat</keyword>
<dbReference type="OrthoDB" id="10559932at2759"/>
<evidence type="ECO:0000256" key="1">
    <source>
        <dbReference type="ARBA" id="ARBA00022737"/>
    </source>
</evidence>
<gene>
    <name evidence="2" type="ORF">C1SCF055_LOCUS15729</name>
</gene>
<dbReference type="AlphaFoldDB" id="A0A9P1FUG4"/>
<dbReference type="PANTHER" id="PTHR47447">
    <property type="entry name" value="OS03G0856100 PROTEIN"/>
    <property type="match status" value="1"/>
</dbReference>
<accession>A0A9P1FUG4</accession>
<dbReference type="Proteomes" id="UP001152797">
    <property type="component" value="Unassembled WGS sequence"/>
</dbReference>
<protein>
    <submittedName>
        <fullName evidence="3">Pentatricopeptide repeat-containing protein GUN1, chloroplastic (Pentatricopeptide repeat-containing protein At2g31400) (Protein GENOMES UNCOUPLED 1)</fullName>
    </submittedName>
</protein>
<dbReference type="InterPro" id="IPR011990">
    <property type="entry name" value="TPR-like_helical_dom_sf"/>
</dbReference>
<evidence type="ECO:0000313" key="2">
    <source>
        <dbReference type="EMBL" id="CAI3988581.1"/>
    </source>
</evidence>
<keyword evidence="4" id="KW-1185">Reference proteome</keyword>
<dbReference type="EMBL" id="CAMXCT030001280">
    <property type="protein sequence ID" value="CAL4775893.1"/>
    <property type="molecule type" value="Genomic_DNA"/>
</dbReference>
<reference evidence="3 4" key="2">
    <citation type="submission" date="2024-05" db="EMBL/GenBank/DDBJ databases">
        <authorList>
            <person name="Chen Y."/>
            <person name="Shah S."/>
            <person name="Dougan E. K."/>
            <person name="Thang M."/>
            <person name="Chan C."/>
        </authorList>
    </citation>
    <scope>NUCLEOTIDE SEQUENCE [LARGE SCALE GENOMIC DNA]</scope>
</reference>
<dbReference type="InterPro" id="IPR002885">
    <property type="entry name" value="PPR_rpt"/>
</dbReference>
<evidence type="ECO:0000313" key="4">
    <source>
        <dbReference type="Proteomes" id="UP001152797"/>
    </source>
</evidence>
<dbReference type="Pfam" id="PF13812">
    <property type="entry name" value="PPR_3"/>
    <property type="match status" value="1"/>
</dbReference>
<dbReference type="EMBL" id="CAMXCT010001280">
    <property type="protein sequence ID" value="CAI3988581.1"/>
    <property type="molecule type" value="Genomic_DNA"/>
</dbReference>
<dbReference type="PANTHER" id="PTHR47447:SF17">
    <property type="entry name" value="OS12G0638900 PROTEIN"/>
    <property type="match status" value="1"/>
</dbReference>